<feature type="region of interest" description="Disordered" evidence="1">
    <location>
        <begin position="27"/>
        <end position="72"/>
    </location>
</feature>
<dbReference type="GO" id="GO:0120147">
    <property type="term" value="F:formylglycine-generating oxidase activity"/>
    <property type="evidence" value="ECO:0007669"/>
    <property type="project" value="TreeGrafter"/>
</dbReference>
<dbReference type="OrthoDB" id="9812426at2"/>
<evidence type="ECO:0000313" key="4">
    <source>
        <dbReference type="EMBL" id="QDT37475.1"/>
    </source>
</evidence>
<dbReference type="PANTHER" id="PTHR23150">
    <property type="entry name" value="SULFATASE MODIFYING FACTOR 1, 2"/>
    <property type="match status" value="1"/>
</dbReference>
<evidence type="ECO:0000259" key="3">
    <source>
        <dbReference type="Pfam" id="PF03781"/>
    </source>
</evidence>
<dbReference type="EMBL" id="CP036268">
    <property type="protein sequence ID" value="QDT37475.1"/>
    <property type="molecule type" value="Genomic_DNA"/>
</dbReference>
<feature type="chain" id="PRO_5021711781" evidence="2">
    <location>
        <begin position="24"/>
        <end position="410"/>
    </location>
</feature>
<dbReference type="SUPFAM" id="SSF56436">
    <property type="entry name" value="C-type lectin-like"/>
    <property type="match status" value="1"/>
</dbReference>
<evidence type="ECO:0000256" key="2">
    <source>
        <dbReference type="SAM" id="SignalP"/>
    </source>
</evidence>
<dbReference type="Pfam" id="PF03781">
    <property type="entry name" value="FGE-sulfatase"/>
    <property type="match status" value="1"/>
</dbReference>
<dbReference type="InterPro" id="IPR042095">
    <property type="entry name" value="SUMF_sf"/>
</dbReference>
<dbReference type="InterPro" id="IPR051043">
    <property type="entry name" value="Sulfatase_Mod_Factor_Kinase"/>
</dbReference>
<dbReference type="GO" id="GO:0004674">
    <property type="term" value="F:protein serine/threonine kinase activity"/>
    <property type="evidence" value="ECO:0007669"/>
    <property type="project" value="UniProtKB-EC"/>
</dbReference>
<keyword evidence="5" id="KW-1185">Reference proteome</keyword>
<dbReference type="InterPro" id="IPR016187">
    <property type="entry name" value="CTDL_fold"/>
</dbReference>
<protein>
    <submittedName>
        <fullName evidence="4">Serine/threonine-protein kinase pkn1</fullName>
        <ecNumber evidence="4">2.7.11.1</ecNumber>
    </submittedName>
</protein>
<dbReference type="Gene3D" id="3.90.1580.10">
    <property type="entry name" value="paralog of FGE (formylglycine-generating enzyme)"/>
    <property type="match status" value="1"/>
</dbReference>
<name>A0A517R0P5_9PLAN</name>
<evidence type="ECO:0000256" key="1">
    <source>
        <dbReference type="SAM" id="MobiDB-lite"/>
    </source>
</evidence>
<dbReference type="KEGG" id="svp:Pan189_18550"/>
<keyword evidence="4" id="KW-0418">Kinase</keyword>
<dbReference type="EC" id="2.7.11.1" evidence="4"/>
<feature type="domain" description="Sulfatase-modifying factor enzyme-like" evidence="3">
    <location>
        <begin position="70"/>
        <end position="377"/>
    </location>
</feature>
<feature type="signal peptide" evidence="2">
    <location>
        <begin position="1"/>
        <end position="23"/>
    </location>
</feature>
<dbReference type="AlphaFoldDB" id="A0A517R0P5"/>
<feature type="compositionally biased region" description="Polar residues" evidence="1">
    <location>
        <begin position="44"/>
        <end position="55"/>
    </location>
</feature>
<reference evidence="4 5" key="1">
    <citation type="submission" date="2019-02" db="EMBL/GenBank/DDBJ databases">
        <title>Deep-cultivation of Planctomycetes and their phenomic and genomic characterization uncovers novel biology.</title>
        <authorList>
            <person name="Wiegand S."/>
            <person name="Jogler M."/>
            <person name="Boedeker C."/>
            <person name="Pinto D."/>
            <person name="Vollmers J."/>
            <person name="Rivas-Marin E."/>
            <person name="Kohn T."/>
            <person name="Peeters S.H."/>
            <person name="Heuer A."/>
            <person name="Rast P."/>
            <person name="Oberbeckmann S."/>
            <person name="Bunk B."/>
            <person name="Jeske O."/>
            <person name="Meyerdierks A."/>
            <person name="Storesund J.E."/>
            <person name="Kallscheuer N."/>
            <person name="Luecker S."/>
            <person name="Lage O.M."/>
            <person name="Pohl T."/>
            <person name="Merkel B.J."/>
            <person name="Hornburger P."/>
            <person name="Mueller R.-W."/>
            <person name="Bruemmer F."/>
            <person name="Labrenz M."/>
            <person name="Spormann A.M."/>
            <person name="Op den Camp H."/>
            <person name="Overmann J."/>
            <person name="Amann R."/>
            <person name="Jetten M.S.M."/>
            <person name="Mascher T."/>
            <person name="Medema M.H."/>
            <person name="Devos D.P."/>
            <person name="Kaster A.-K."/>
            <person name="Ovreas L."/>
            <person name="Rohde M."/>
            <person name="Galperin M.Y."/>
            <person name="Jogler C."/>
        </authorList>
    </citation>
    <scope>NUCLEOTIDE SEQUENCE [LARGE SCALE GENOMIC DNA]</scope>
    <source>
        <strain evidence="4 5">Pan189</strain>
    </source>
</reference>
<dbReference type="RefSeq" id="WP_145363584.1">
    <property type="nucleotide sequence ID" value="NZ_CP036268.1"/>
</dbReference>
<dbReference type="Proteomes" id="UP000317318">
    <property type="component" value="Chromosome"/>
</dbReference>
<sequence length="410" mass="45173" precursor="true">MKISIIAPLVLLALAAVSLATVAVLPTDGPARSTPVPPEAGGDASTTSDAKLSQRATREPITEAPAADPDGMVWIPGGSFEMGNPEPGDTQKDEIPVHAVTLDGFWMDATEVTNAEFSRFVEATGYKTIAETKPKREDFAGQIPDISTIPEENLVAGSICFNSEFDPSTIDKSQPLWPYAIWQHVEGASWREPEGPGSSIDDRMDHPVVHVAYEDAVAYCEWAGKRLPTEAEWEYAARGGLDDVAYPWGDERNPDGQWKHNIWQGEFPYENKVEDGYRTSAPVKSFEPNAYGLYDMSGNVWEWCRDWYRPDYYQRSPIWNPFGPAASFDPQEPMIPKRVQRGGSFMCSDNYCIGYRVTARMKGDPMTGTFHCGFRCVLPADGAEPDRTAVSENEPDAAGRLADVSGDSRS</sequence>
<dbReference type="PANTHER" id="PTHR23150:SF19">
    <property type="entry name" value="FORMYLGLYCINE-GENERATING ENZYME"/>
    <property type="match status" value="1"/>
</dbReference>
<dbReference type="InterPro" id="IPR005532">
    <property type="entry name" value="SUMF_dom"/>
</dbReference>
<organism evidence="4 5">
    <name type="scientific">Stratiformator vulcanicus</name>
    <dbReference type="NCBI Taxonomy" id="2527980"/>
    <lineage>
        <taxon>Bacteria</taxon>
        <taxon>Pseudomonadati</taxon>
        <taxon>Planctomycetota</taxon>
        <taxon>Planctomycetia</taxon>
        <taxon>Planctomycetales</taxon>
        <taxon>Planctomycetaceae</taxon>
        <taxon>Stratiformator</taxon>
    </lineage>
</organism>
<gene>
    <name evidence="4" type="primary">pkn1_2</name>
    <name evidence="4" type="ORF">Pan189_18550</name>
</gene>
<keyword evidence="4" id="KW-0808">Transferase</keyword>
<evidence type="ECO:0000313" key="5">
    <source>
        <dbReference type="Proteomes" id="UP000317318"/>
    </source>
</evidence>
<feature type="region of interest" description="Disordered" evidence="1">
    <location>
        <begin position="385"/>
        <end position="410"/>
    </location>
</feature>
<accession>A0A517R0P5</accession>
<keyword evidence="2" id="KW-0732">Signal</keyword>
<proteinExistence type="predicted"/>